<reference evidence="1" key="1">
    <citation type="journal article" date="2023" name="bioRxiv">
        <title>Scaffold-level genome assemblies of two parasitoid biocontrol wasps reveal the parthenogenesis mechanism and an associated novel virus.</title>
        <authorList>
            <person name="Inwood S."/>
            <person name="Skelly J."/>
            <person name="Guhlin J."/>
            <person name="Harrop T."/>
            <person name="Goldson S."/>
            <person name="Dearden P."/>
        </authorList>
    </citation>
    <scope>NUCLEOTIDE SEQUENCE</scope>
    <source>
        <strain evidence="1">Lincoln</strain>
        <tissue evidence="1">Whole body</tissue>
    </source>
</reference>
<evidence type="ECO:0000313" key="2">
    <source>
        <dbReference type="Proteomes" id="UP001168972"/>
    </source>
</evidence>
<gene>
    <name evidence="1" type="ORF">PV327_011230</name>
</gene>
<keyword evidence="2" id="KW-1185">Reference proteome</keyword>
<dbReference type="Proteomes" id="UP001168972">
    <property type="component" value="Unassembled WGS sequence"/>
</dbReference>
<dbReference type="EMBL" id="JAQQBR010002045">
    <property type="protein sequence ID" value="KAK0158039.1"/>
    <property type="molecule type" value="Genomic_DNA"/>
</dbReference>
<proteinExistence type="predicted"/>
<accession>A0AA39EWH3</accession>
<dbReference type="AlphaFoldDB" id="A0AA39EWH3"/>
<comment type="caution">
    <text evidence="1">The sequence shown here is derived from an EMBL/GenBank/DDBJ whole genome shotgun (WGS) entry which is preliminary data.</text>
</comment>
<sequence length="223" mass="25449">MENVMHITSDLSPAEMRFLKFVPPHAINYNGIMEKNFDDKPPVGIYQYQKDLINFNDSIIRIVRLREAKAEINGRKICAKCECFEKVHHTIISVADQMMDLADDLIMELDRNEQTLREIIGKKRVNDVVDGRQDITTATASATNDAGYDVAGNGSPMNLHHMKQKKMKNSGDSDEDIVTSENAAEDDDKRIHKLIMKIDIDSMREKGIKIFNMSTQLYETKDL</sequence>
<name>A0AA39EWH3_MICHY</name>
<organism evidence="1 2">
    <name type="scientific">Microctonus hyperodae</name>
    <name type="common">Parasitoid wasp</name>
    <dbReference type="NCBI Taxonomy" id="165561"/>
    <lineage>
        <taxon>Eukaryota</taxon>
        <taxon>Metazoa</taxon>
        <taxon>Ecdysozoa</taxon>
        <taxon>Arthropoda</taxon>
        <taxon>Hexapoda</taxon>
        <taxon>Insecta</taxon>
        <taxon>Pterygota</taxon>
        <taxon>Neoptera</taxon>
        <taxon>Endopterygota</taxon>
        <taxon>Hymenoptera</taxon>
        <taxon>Apocrita</taxon>
        <taxon>Ichneumonoidea</taxon>
        <taxon>Braconidae</taxon>
        <taxon>Euphorinae</taxon>
        <taxon>Microctonus</taxon>
    </lineage>
</organism>
<reference evidence="1" key="2">
    <citation type="submission" date="2023-03" db="EMBL/GenBank/DDBJ databases">
        <authorList>
            <person name="Inwood S.N."/>
            <person name="Skelly J.G."/>
            <person name="Guhlin J."/>
            <person name="Harrop T.W.R."/>
            <person name="Goldson S.G."/>
            <person name="Dearden P.K."/>
        </authorList>
    </citation>
    <scope>NUCLEOTIDE SEQUENCE</scope>
    <source>
        <strain evidence="1">Lincoln</strain>
        <tissue evidence="1">Whole body</tissue>
    </source>
</reference>
<evidence type="ECO:0000313" key="1">
    <source>
        <dbReference type="EMBL" id="KAK0158039.1"/>
    </source>
</evidence>
<protein>
    <submittedName>
        <fullName evidence="1">Uncharacterized protein</fullName>
    </submittedName>
</protein>